<dbReference type="InterPro" id="IPR046341">
    <property type="entry name" value="SET_dom_sf"/>
</dbReference>
<keyword evidence="3" id="KW-1185">Reference proteome</keyword>
<dbReference type="SUPFAM" id="SSF82199">
    <property type="entry name" value="SET domain"/>
    <property type="match status" value="1"/>
</dbReference>
<accession>A0ABU0AH93</accession>
<dbReference type="PANTHER" id="PTHR47332">
    <property type="entry name" value="SET DOMAIN-CONTAINING PROTEIN 5"/>
    <property type="match status" value="1"/>
</dbReference>
<dbReference type="Proteomes" id="UP001238088">
    <property type="component" value="Unassembled WGS sequence"/>
</dbReference>
<evidence type="ECO:0000313" key="2">
    <source>
        <dbReference type="EMBL" id="MDQ0270623.1"/>
    </source>
</evidence>
<dbReference type="InterPro" id="IPR053185">
    <property type="entry name" value="SET_domain_protein"/>
</dbReference>
<dbReference type="EMBL" id="JAUSUB010000009">
    <property type="protein sequence ID" value="MDQ0270623.1"/>
    <property type="molecule type" value="Genomic_DNA"/>
</dbReference>
<dbReference type="RefSeq" id="WP_307475186.1">
    <property type="nucleotide sequence ID" value="NZ_JAUSUB010000009.1"/>
</dbReference>
<dbReference type="SMART" id="SM00317">
    <property type="entry name" value="SET"/>
    <property type="match status" value="1"/>
</dbReference>
<gene>
    <name evidence="2" type="ORF">J2S17_002498</name>
</gene>
<protein>
    <submittedName>
        <fullName evidence="2">SET domain-containing protein</fullName>
    </submittedName>
</protein>
<organism evidence="2 3">
    <name type="scientific">Cytobacillus purgationiresistens</name>
    <dbReference type="NCBI Taxonomy" id="863449"/>
    <lineage>
        <taxon>Bacteria</taxon>
        <taxon>Bacillati</taxon>
        <taxon>Bacillota</taxon>
        <taxon>Bacilli</taxon>
        <taxon>Bacillales</taxon>
        <taxon>Bacillaceae</taxon>
        <taxon>Cytobacillus</taxon>
    </lineage>
</organism>
<dbReference type="PANTHER" id="PTHR47332:SF6">
    <property type="entry name" value="SET DOMAIN-CONTAINING PROTEIN"/>
    <property type="match status" value="1"/>
</dbReference>
<reference evidence="2 3" key="1">
    <citation type="submission" date="2023-07" db="EMBL/GenBank/DDBJ databases">
        <title>Genomic Encyclopedia of Type Strains, Phase IV (KMG-IV): sequencing the most valuable type-strain genomes for metagenomic binning, comparative biology and taxonomic classification.</title>
        <authorList>
            <person name="Goeker M."/>
        </authorList>
    </citation>
    <scope>NUCLEOTIDE SEQUENCE [LARGE SCALE GENOMIC DNA]</scope>
    <source>
        <strain evidence="2 3">DSM 23494</strain>
    </source>
</reference>
<proteinExistence type="predicted"/>
<dbReference type="PROSITE" id="PS50280">
    <property type="entry name" value="SET"/>
    <property type="match status" value="1"/>
</dbReference>
<evidence type="ECO:0000313" key="3">
    <source>
        <dbReference type="Proteomes" id="UP001238088"/>
    </source>
</evidence>
<dbReference type="CDD" id="cd10540">
    <property type="entry name" value="SET_SpSet7-like"/>
    <property type="match status" value="1"/>
</dbReference>
<comment type="caution">
    <text evidence="2">The sequence shown here is derived from an EMBL/GenBank/DDBJ whole genome shotgun (WGS) entry which is preliminary data.</text>
</comment>
<dbReference type="Pfam" id="PF00856">
    <property type="entry name" value="SET"/>
    <property type="match status" value="1"/>
</dbReference>
<feature type="domain" description="SET" evidence="1">
    <location>
        <begin position="32"/>
        <end position="141"/>
    </location>
</feature>
<sequence length="156" mass="18120">MKKPFILLYIQCNKCKNIVTKNSRRELLAAVGPICIKDTQKYGRGVFSTRDIKVGELIEVSPVIISPKEEWKYLKKTILYHYGFYWGENYEDTAIALGYGSLFNHSYTPNAEFHYITDDLLIEFHAISDIKNGEEITINYKGDPKDRSPLWFDVIE</sequence>
<name>A0ABU0AH93_9BACI</name>
<dbReference type="InterPro" id="IPR001214">
    <property type="entry name" value="SET_dom"/>
</dbReference>
<dbReference type="Gene3D" id="2.170.270.10">
    <property type="entry name" value="SET domain"/>
    <property type="match status" value="1"/>
</dbReference>
<evidence type="ECO:0000259" key="1">
    <source>
        <dbReference type="PROSITE" id="PS50280"/>
    </source>
</evidence>